<organism evidence="4 5">
    <name type="scientific">Tetranychus urticae</name>
    <name type="common">Two-spotted spider mite</name>
    <dbReference type="NCBI Taxonomy" id="32264"/>
    <lineage>
        <taxon>Eukaryota</taxon>
        <taxon>Metazoa</taxon>
        <taxon>Ecdysozoa</taxon>
        <taxon>Arthropoda</taxon>
        <taxon>Chelicerata</taxon>
        <taxon>Arachnida</taxon>
        <taxon>Acari</taxon>
        <taxon>Acariformes</taxon>
        <taxon>Trombidiformes</taxon>
        <taxon>Prostigmata</taxon>
        <taxon>Eleutherengona</taxon>
        <taxon>Raphignathae</taxon>
        <taxon>Tetranychoidea</taxon>
        <taxon>Tetranychidae</taxon>
        <taxon>Tetranychus</taxon>
    </lineage>
</organism>
<keyword evidence="2" id="KW-0732">Signal</keyword>
<feature type="transmembrane region" description="Helical" evidence="1">
    <location>
        <begin position="352"/>
        <end position="376"/>
    </location>
</feature>
<feature type="transmembrane region" description="Helical" evidence="1">
    <location>
        <begin position="251"/>
        <end position="272"/>
    </location>
</feature>
<keyword evidence="1" id="KW-0472">Membrane</keyword>
<feature type="signal peptide" evidence="2">
    <location>
        <begin position="1"/>
        <end position="20"/>
    </location>
</feature>
<evidence type="ECO:0000256" key="2">
    <source>
        <dbReference type="SAM" id="SignalP"/>
    </source>
</evidence>
<feature type="transmembrane region" description="Helical" evidence="1">
    <location>
        <begin position="396"/>
        <end position="413"/>
    </location>
</feature>
<evidence type="ECO:0000313" key="5">
    <source>
        <dbReference type="Proteomes" id="UP000015104"/>
    </source>
</evidence>
<dbReference type="PANTHER" id="PTHR11161">
    <property type="entry name" value="O-ACYLTRANSFERASE"/>
    <property type="match status" value="1"/>
</dbReference>
<feature type="transmembrane region" description="Helical" evidence="1">
    <location>
        <begin position="459"/>
        <end position="478"/>
    </location>
</feature>
<keyword evidence="1" id="KW-1133">Transmembrane helix</keyword>
<dbReference type="Pfam" id="PF01757">
    <property type="entry name" value="Acyl_transf_3"/>
    <property type="match status" value="1"/>
</dbReference>
<accession>T1KZX0</accession>
<sequence>MHLIPNLLIFLFLVDHSILAESDQLKLTNISLSKANAKLDGAIPSYVQSAWIKYRDEVNIDLDLFTSGFASKAEQILNGSTVSDECSQGIRFMLDQGSNKKIWAIKALDSWGRFPPPELFSGTASSLGSYDQCLSIETPSESFDTQYCSVYFNPVLPRRPAFHNIFHKVQVYNHSSNSTPNQNAIEFLGSKAQFFYYIPTRIGVCLTTHCNQKEIDSIVKIIARKMYLKGEAATCESKSTISRNFNNHQKIALTIILVPVLASIIGTLLDTIKIYDNSLFSSLLLAFSIKRNFISLFYSSPKHPELKCLNGIRVLTMSWIVFGHTVVKINFHAFSKKLKYLVTINKPLSDFSLLNASLTVDTFFLISGLLTSYMTWQMTNGSHNKFNTFWFVVTRYLRLTPFMIIAMCATILLPTMGSGPLWNEFVAQFGRDCENNWWINMFYIQSFYKTKEICLSSTWWLSVDMFFHILSVLVLIPLMKNQRLGITINSIIISCFVATSAFINITRNYPISILPTFPQVEEFWNDFIVNFFWKPYIHGPPFFSGLYLGYLIARKKYIKLTKNVSILAWVMVILALFTVLHAPYPLAIGKTWSKWTVMIYESTSRVIWSLSVSWIIYASASGHGGLIDKFLSLPIFIPFARISYAVYLSHLILIFAYMGSRRSLLFTDSFTAVSNPIIRIVYLIFVKLL</sequence>
<dbReference type="eggNOG" id="KOG3700">
    <property type="taxonomic scope" value="Eukaryota"/>
</dbReference>
<dbReference type="AlphaFoldDB" id="T1KZX0"/>
<evidence type="ECO:0000256" key="1">
    <source>
        <dbReference type="SAM" id="Phobius"/>
    </source>
</evidence>
<name>T1KZX0_TETUR</name>
<dbReference type="SMART" id="SM00703">
    <property type="entry name" value="NRF"/>
    <property type="match status" value="1"/>
</dbReference>
<feature type="transmembrane region" description="Helical" evidence="1">
    <location>
        <begin position="639"/>
        <end position="658"/>
    </location>
</feature>
<evidence type="ECO:0000313" key="4">
    <source>
        <dbReference type="EnsemblMetazoa" id="tetur29g00380.1"/>
    </source>
</evidence>
<feature type="domain" description="Nose resistant-to-fluoxetine protein N-terminal" evidence="3">
    <location>
        <begin position="83"/>
        <end position="237"/>
    </location>
</feature>
<dbReference type="Pfam" id="PF20146">
    <property type="entry name" value="NRF"/>
    <property type="match status" value="1"/>
</dbReference>
<evidence type="ECO:0000259" key="3">
    <source>
        <dbReference type="SMART" id="SM00703"/>
    </source>
</evidence>
<dbReference type="InterPro" id="IPR002656">
    <property type="entry name" value="Acyl_transf_3_dom"/>
</dbReference>
<reference evidence="4" key="2">
    <citation type="submission" date="2015-06" db="UniProtKB">
        <authorList>
            <consortium name="EnsemblMetazoa"/>
        </authorList>
    </citation>
    <scope>IDENTIFICATION</scope>
</reference>
<reference evidence="5" key="1">
    <citation type="submission" date="2011-08" db="EMBL/GenBank/DDBJ databases">
        <authorList>
            <person name="Rombauts S."/>
        </authorList>
    </citation>
    <scope>NUCLEOTIDE SEQUENCE</scope>
    <source>
        <strain evidence="5">London</strain>
    </source>
</reference>
<dbReference type="EnsemblMetazoa" id="tetur29g00380.1">
    <property type="protein sequence ID" value="tetur29g00380.1"/>
    <property type="gene ID" value="tetur29g00380"/>
</dbReference>
<dbReference type="InterPro" id="IPR006621">
    <property type="entry name" value="Nose-resist-to-fluoxetine_N"/>
</dbReference>
<keyword evidence="1" id="KW-0812">Transmembrane</keyword>
<dbReference type="GO" id="GO:0016747">
    <property type="term" value="F:acyltransferase activity, transferring groups other than amino-acyl groups"/>
    <property type="evidence" value="ECO:0007669"/>
    <property type="project" value="InterPro"/>
</dbReference>
<proteinExistence type="predicted"/>
<dbReference type="HOGENOM" id="CLU_007874_2_2_1"/>
<protein>
    <recommendedName>
        <fullName evidence="3">Nose resistant-to-fluoxetine protein N-terminal domain-containing protein</fullName>
    </recommendedName>
</protein>
<feature type="chain" id="PRO_5004592076" description="Nose resistant-to-fluoxetine protein N-terminal domain-containing protein" evidence="2">
    <location>
        <begin position="21"/>
        <end position="689"/>
    </location>
</feature>
<feature type="transmembrane region" description="Helical" evidence="1">
    <location>
        <begin position="664"/>
        <end position="685"/>
    </location>
</feature>
<keyword evidence="5" id="KW-1185">Reference proteome</keyword>
<feature type="transmembrane region" description="Helical" evidence="1">
    <location>
        <begin position="311"/>
        <end position="331"/>
    </location>
</feature>
<dbReference type="PANTHER" id="PTHR11161:SF0">
    <property type="entry name" value="O-ACYLTRANSFERASE LIKE PROTEIN"/>
    <property type="match status" value="1"/>
</dbReference>
<dbReference type="Proteomes" id="UP000015104">
    <property type="component" value="Unassembled WGS sequence"/>
</dbReference>
<feature type="transmembrane region" description="Helical" evidence="1">
    <location>
        <begin position="564"/>
        <end position="586"/>
    </location>
</feature>
<feature type="transmembrane region" description="Helical" evidence="1">
    <location>
        <begin position="484"/>
        <end position="505"/>
    </location>
</feature>
<dbReference type="EMBL" id="CAEY01000758">
    <property type="status" value="NOT_ANNOTATED_CDS"/>
    <property type="molecule type" value="Genomic_DNA"/>
</dbReference>
<dbReference type="InterPro" id="IPR052728">
    <property type="entry name" value="O2_lipid_transport_reg"/>
</dbReference>